<dbReference type="RefSeq" id="WP_008331684.1">
    <property type="nucleotide sequence ID" value="NZ_CH902578.1"/>
</dbReference>
<evidence type="ECO:0000313" key="9">
    <source>
        <dbReference type="Proteomes" id="UP000002931"/>
    </source>
</evidence>
<comment type="caution">
    <text evidence="8">The sequence shown here is derived from an EMBL/GenBank/DDBJ whole genome shotgun (WGS) entry which is preliminary data.</text>
</comment>
<dbReference type="GO" id="GO:0016639">
    <property type="term" value="F:oxidoreductase activity, acting on the CH-NH2 group of donors, NAD or NADP as acceptor"/>
    <property type="evidence" value="ECO:0007669"/>
    <property type="project" value="InterPro"/>
</dbReference>
<dbReference type="Gene3D" id="3.40.50.720">
    <property type="entry name" value="NAD(P)-binding Rossmann-like Domain"/>
    <property type="match status" value="1"/>
</dbReference>
<dbReference type="InterPro" id="IPR006097">
    <property type="entry name" value="Glu/Leu/Phe/Val/Trp_DH_dimer"/>
</dbReference>
<dbReference type="InterPro" id="IPR046346">
    <property type="entry name" value="Aminoacid_DH-like_N_sf"/>
</dbReference>
<dbReference type="InterPro" id="IPR006096">
    <property type="entry name" value="Glu/Leu/Phe/Val/Trp_DH_C"/>
</dbReference>
<accession>A3VFJ6</accession>
<dbReference type="GO" id="GO:0000166">
    <property type="term" value="F:nucleotide binding"/>
    <property type="evidence" value="ECO:0007669"/>
    <property type="project" value="UniProtKB-KW"/>
</dbReference>
<name>A3VFJ6_9RHOB</name>
<sequence>MTVFQHLDFDAHETVVFAHDEPSGLNAIIAIHSSALGPAAGGCRVWTYPTEGAALADALRLSRGMTFKNAAAGLDLGGGKAVIMLAEGQKKTPELMRAFGRAVERLNGAYTTAEDVGVTPADMAEVRSQTRHVAGLATGAHASGDPSPVTATGVFQSIRTGVREVTGREDLAGLHVAVQGLGHVGTALCDRLAAAGAQLTVADIAPARCDEARARYGATVVAPDRIHATDCDVFAPCALGGVLSEDTIPELRARLVAGAANNQLARDDLDTVLAARGITYLPDFVVNAGGIMNVAAEIAGVDDPNWVKGKLDGLQERVTEILRRAKTSGKTPQAVAVEMVRERLAAAGERSVASEPAPAT</sequence>
<evidence type="ECO:0000256" key="2">
    <source>
        <dbReference type="ARBA" id="ARBA00023002"/>
    </source>
</evidence>
<dbReference type="InterPro" id="IPR006095">
    <property type="entry name" value="Glu/Leu/Phe/Val/Trp_DH"/>
</dbReference>
<keyword evidence="3 5" id="KW-0520">NAD</keyword>
<dbReference type="SUPFAM" id="SSF53223">
    <property type="entry name" value="Aminoacid dehydrogenase-like, N-terminal domain"/>
    <property type="match status" value="1"/>
</dbReference>
<evidence type="ECO:0000313" key="8">
    <source>
        <dbReference type="EMBL" id="EAQ13111.1"/>
    </source>
</evidence>
<dbReference type="SMART" id="SM00839">
    <property type="entry name" value="ELFV_dehydrog"/>
    <property type="match status" value="1"/>
</dbReference>
<dbReference type="EMBL" id="AAMT01000006">
    <property type="protein sequence ID" value="EAQ13111.1"/>
    <property type="molecule type" value="Genomic_DNA"/>
</dbReference>
<evidence type="ECO:0000256" key="4">
    <source>
        <dbReference type="PIRSR" id="PIRSR000188-1"/>
    </source>
</evidence>
<evidence type="ECO:0000256" key="6">
    <source>
        <dbReference type="RuleBase" id="RU004417"/>
    </source>
</evidence>
<reference evidence="8 9" key="1">
    <citation type="journal article" date="2010" name="J. Bacteriol.">
        <title>Genome sequences of Pelagibaca bermudensis HTCC2601T and Maritimibacter alkaliphilus HTCC2654T, the type strains of two marine Roseobacter genera.</title>
        <authorList>
            <person name="Thrash J.C."/>
            <person name="Cho J.C."/>
            <person name="Ferriera S."/>
            <person name="Johnson J."/>
            <person name="Vergin K.L."/>
            <person name="Giovannoni S.J."/>
        </authorList>
    </citation>
    <scope>NUCLEOTIDE SEQUENCE [LARGE SCALE GENOMIC DNA]</scope>
    <source>
        <strain evidence="8 9">HTCC2654</strain>
    </source>
</reference>
<dbReference type="STRING" id="314271.RB2654_11453"/>
<dbReference type="PIRSF" id="PIRSF000188">
    <property type="entry name" value="Phe_leu_dh"/>
    <property type="match status" value="1"/>
</dbReference>
<dbReference type="Proteomes" id="UP000002931">
    <property type="component" value="Unassembled WGS sequence"/>
</dbReference>
<dbReference type="PRINTS" id="PR00082">
    <property type="entry name" value="GLFDHDRGNASE"/>
</dbReference>
<dbReference type="eggNOG" id="COG0334">
    <property type="taxonomic scope" value="Bacteria"/>
</dbReference>
<evidence type="ECO:0000256" key="3">
    <source>
        <dbReference type="ARBA" id="ARBA00023027"/>
    </source>
</evidence>
<dbReference type="AlphaFoldDB" id="A3VFJ6"/>
<evidence type="ECO:0000259" key="7">
    <source>
        <dbReference type="SMART" id="SM00839"/>
    </source>
</evidence>
<keyword evidence="5" id="KW-0547">Nucleotide-binding</keyword>
<organism evidence="8 9">
    <name type="scientific">Maritimibacter alkaliphilus HTCC2654</name>
    <dbReference type="NCBI Taxonomy" id="314271"/>
    <lineage>
        <taxon>Bacteria</taxon>
        <taxon>Pseudomonadati</taxon>
        <taxon>Pseudomonadota</taxon>
        <taxon>Alphaproteobacteria</taxon>
        <taxon>Rhodobacterales</taxon>
        <taxon>Roseobacteraceae</taxon>
        <taxon>Maritimibacter</taxon>
    </lineage>
</organism>
<keyword evidence="9" id="KW-1185">Reference proteome</keyword>
<protein>
    <submittedName>
        <fullName evidence="8">Glu/Leu/Phe/Val dehydrogenase family protein</fullName>
    </submittedName>
</protein>
<dbReference type="Gene3D" id="3.40.50.10860">
    <property type="entry name" value="Leucine Dehydrogenase, chain A, domain 1"/>
    <property type="match status" value="1"/>
</dbReference>
<dbReference type="HOGENOM" id="CLU_025763_0_0_5"/>
<gene>
    <name evidence="8" type="ORF">RB2654_11453</name>
</gene>
<feature type="binding site" evidence="5">
    <location>
        <begin position="180"/>
        <end position="185"/>
    </location>
    <ligand>
        <name>NAD(+)</name>
        <dbReference type="ChEBI" id="CHEBI:57540"/>
    </ligand>
</feature>
<dbReference type="InterPro" id="IPR016211">
    <property type="entry name" value="Glu/Phe/Leu/Val/Trp_DH_bac/arc"/>
</dbReference>
<evidence type="ECO:0000256" key="5">
    <source>
        <dbReference type="PIRSR" id="PIRSR000188-2"/>
    </source>
</evidence>
<dbReference type="InterPro" id="IPR036291">
    <property type="entry name" value="NAD(P)-bd_dom_sf"/>
</dbReference>
<dbReference type="SUPFAM" id="SSF51735">
    <property type="entry name" value="NAD(P)-binding Rossmann-fold domains"/>
    <property type="match status" value="1"/>
</dbReference>
<evidence type="ECO:0000256" key="1">
    <source>
        <dbReference type="ARBA" id="ARBA00006382"/>
    </source>
</evidence>
<feature type="active site" description="Proton donor/acceptor" evidence="4">
    <location>
        <position position="80"/>
    </location>
</feature>
<dbReference type="Pfam" id="PF00208">
    <property type="entry name" value="ELFV_dehydrog"/>
    <property type="match status" value="1"/>
</dbReference>
<keyword evidence="2 6" id="KW-0560">Oxidoreductase</keyword>
<dbReference type="PANTHER" id="PTHR42722">
    <property type="entry name" value="LEUCINE DEHYDROGENASE"/>
    <property type="match status" value="1"/>
</dbReference>
<comment type="similarity">
    <text evidence="1 6">Belongs to the Glu/Leu/Phe/Val dehydrogenases family.</text>
</comment>
<proteinExistence type="inferred from homology"/>
<dbReference type="PANTHER" id="PTHR42722:SF1">
    <property type="entry name" value="VALINE DEHYDROGENASE"/>
    <property type="match status" value="1"/>
</dbReference>
<dbReference type="OrthoDB" id="9803297at2"/>
<dbReference type="Pfam" id="PF02812">
    <property type="entry name" value="ELFV_dehydrog_N"/>
    <property type="match status" value="1"/>
</dbReference>
<dbReference type="GO" id="GO:0006520">
    <property type="term" value="P:amino acid metabolic process"/>
    <property type="evidence" value="ECO:0007669"/>
    <property type="project" value="InterPro"/>
</dbReference>
<dbReference type="CDD" id="cd01075">
    <property type="entry name" value="NAD_bind_Leu_Phe_Val_DH"/>
    <property type="match status" value="1"/>
</dbReference>
<feature type="domain" description="Glutamate/phenylalanine/leucine/valine/L-tryptophan dehydrogenase C-terminal" evidence="7">
    <location>
        <begin position="144"/>
        <end position="352"/>
    </location>
</feature>